<organism evidence="6 7">
    <name type="scientific">Dyadobacter luteus</name>
    <dbReference type="NCBI Taxonomy" id="2259619"/>
    <lineage>
        <taxon>Bacteria</taxon>
        <taxon>Pseudomonadati</taxon>
        <taxon>Bacteroidota</taxon>
        <taxon>Cytophagia</taxon>
        <taxon>Cytophagales</taxon>
        <taxon>Spirosomataceae</taxon>
        <taxon>Dyadobacter</taxon>
    </lineage>
</organism>
<dbReference type="SUPFAM" id="SSF46785">
    <property type="entry name" value="Winged helix' DNA-binding domain"/>
    <property type="match status" value="1"/>
</dbReference>
<dbReference type="InterPro" id="IPR036388">
    <property type="entry name" value="WH-like_DNA-bd_sf"/>
</dbReference>
<keyword evidence="4" id="KW-0804">Transcription</keyword>
<comment type="similarity">
    <text evidence="1">Belongs to the LysR transcriptional regulatory family.</text>
</comment>
<feature type="domain" description="HTH lysR-type" evidence="5">
    <location>
        <begin position="1"/>
        <end position="58"/>
    </location>
</feature>
<dbReference type="PROSITE" id="PS50931">
    <property type="entry name" value="HTH_LYSR"/>
    <property type="match status" value="1"/>
</dbReference>
<dbReference type="InterPro" id="IPR000847">
    <property type="entry name" value="LysR_HTH_N"/>
</dbReference>
<dbReference type="GO" id="GO:0005829">
    <property type="term" value="C:cytosol"/>
    <property type="evidence" value="ECO:0007669"/>
    <property type="project" value="TreeGrafter"/>
</dbReference>
<dbReference type="Gene3D" id="3.40.190.290">
    <property type="match status" value="1"/>
</dbReference>
<protein>
    <submittedName>
        <fullName evidence="6">LysR family transcriptional regulator</fullName>
    </submittedName>
</protein>
<dbReference type="RefSeq" id="WP_115830601.1">
    <property type="nucleotide sequence ID" value="NZ_QNUL01000006.1"/>
</dbReference>
<dbReference type="EMBL" id="QNUL01000006">
    <property type="protein sequence ID" value="REA61966.1"/>
    <property type="molecule type" value="Genomic_DNA"/>
</dbReference>
<dbReference type="GO" id="GO:0003677">
    <property type="term" value="F:DNA binding"/>
    <property type="evidence" value="ECO:0007669"/>
    <property type="project" value="UniProtKB-KW"/>
</dbReference>
<dbReference type="Proteomes" id="UP000256373">
    <property type="component" value="Unassembled WGS sequence"/>
</dbReference>
<evidence type="ECO:0000259" key="5">
    <source>
        <dbReference type="PROSITE" id="PS50931"/>
    </source>
</evidence>
<evidence type="ECO:0000313" key="6">
    <source>
        <dbReference type="EMBL" id="REA61966.1"/>
    </source>
</evidence>
<dbReference type="PANTHER" id="PTHR30419">
    <property type="entry name" value="HTH-TYPE TRANSCRIPTIONAL REGULATOR YBHD"/>
    <property type="match status" value="1"/>
</dbReference>
<dbReference type="AlphaFoldDB" id="A0A3D8YC65"/>
<keyword evidence="2" id="KW-0805">Transcription regulation</keyword>
<dbReference type="InterPro" id="IPR050950">
    <property type="entry name" value="HTH-type_LysR_regulators"/>
</dbReference>
<gene>
    <name evidence="6" type="ORF">DSL64_09855</name>
</gene>
<evidence type="ECO:0000256" key="2">
    <source>
        <dbReference type="ARBA" id="ARBA00023015"/>
    </source>
</evidence>
<evidence type="ECO:0000256" key="1">
    <source>
        <dbReference type="ARBA" id="ARBA00009437"/>
    </source>
</evidence>
<dbReference type="PRINTS" id="PR00039">
    <property type="entry name" value="HTHLYSR"/>
</dbReference>
<dbReference type="SUPFAM" id="SSF53850">
    <property type="entry name" value="Periplasmic binding protein-like II"/>
    <property type="match status" value="1"/>
</dbReference>
<evidence type="ECO:0000313" key="7">
    <source>
        <dbReference type="Proteomes" id="UP000256373"/>
    </source>
</evidence>
<comment type="caution">
    <text evidence="6">The sequence shown here is derived from an EMBL/GenBank/DDBJ whole genome shotgun (WGS) entry which is preliminary data.</text>
</comment>
<accession>A0A3D8YC65</accession>
<keyword evidence="3" id="KW-0238">DNA-binding</keyword>
<sequence>MELRQLKYFVRAAELLNFTQAADELFITQSTLSHQIKELENSLSVLLFDRIGKKVKLTEAGAIMLQYARKTLLQAEQGKQVLLDLNNLKTGKLAIGSTYGLTELLIQSLAQFNQEFPDLQLEIVYGSTADLLQKIHHYEIDCMLSFLPSSYQDNQLEIFKLFTSTLSLIVHESHPWANLKKVSLQKVASLPLVLPSQGYSIRNSLDDMLIKSDVQLKIKMEVNDIHSLLELTNTKQWNTILMNSSLFDFTELKAVALDNTNANREATITFPAHVYRKNAVTKFYEIIREKSTAFKQKFGE</sequence>
<dbReference type="FunFam" id="1.10.10.10:FF:000001">
    <property type="entry name" value="LysR family transcriptional regulator"/>
    <property type="match status" value="1"/>
</dbReference>
<dbReference type="Gene3D" id="1.10.10.10">
    <property type="entry name" value="Winged helix-like DNA-binding domain superfamily/Winged helix DNA-binding domain"/>
    <property type="match status" value="1"/>
</dbReference>
<proteinExistence type="inferred from homology"/>
<dbReference type="InterPro" id="IPR005119">
    <property type="entry name" value="LysR_subst-bd"/>
</dbReference>
<dbReference type="Pfam" id="PF00126">
    <property type="entry name" value="HTH_1"/>
    <property type="match status" value="1"/>
</dbReference>
<dbReference type="InterPro" id="IPR036390">
    <property type="entry name" value="WH_DNA-bd_sf"/>
</dbReference>
<evidence type="ECO:0000256" key="4">
    <source>
        <dbReference type="ARBA" id="ARBA00023163"/>
    </source>
</evidence>
<dbReference type="GO" id="GO:0003700">
    <property type="term" value="F:DNA-binding transcription factor activity"/>
    <property type="evidence" value="ECO:0007669"/>
    <property type="project" value="InterPro"/>
</dbReference>
<dbReference type="OrthoDB" id="9803735at2"/>
<dbReference type="CDD" id="cd05466">
    <property type="entry name" value="PBP2_LTTR_substrate"/>
    <property type="match status" value="1"/>
</dbReference>
<name>A0A3D8YC65_9BACT</name>
<keyword evidence="7" id="KW-1185">Reference proteome</keyword>
<dbReference type="PANTHER" id="PTHR30419:SF8">
    <property type="entry name" value="NITROGEN ASSIMILATION TRANSCRIPTIONAL ACTIVATOR-RELATED"/>
    <property type="match status" value="1"/>
</dbReference>
<evidence type="ECO:0000256" key="3">
    <source>
        <dbReference type="ARBA" id="ARBA00023125"/>
    </source>
</evidence>
<dbReference type="Pfam" id="PF03466">
    <property type="entry name" value="LysR_substrate"/>
    <property type="match status" value="1"/>
</dbReference>
<reference evidence="6 7" key="1">
    <citation type="submission" date="2018-07" db="EMBL/GenBank/DDBJ databases">
        <title>Dyadobacter roseus sp. nov., isolated from rose rhizosphere soil.</title>
        <authorList>
            <person name="Chen L."/>
        </authorList>
    </citation>
    <scope>NUCLEOTIDE SEQUENCE [LARGE SCALE GENOMIC DNA]</scope>
    <source>
        <strain evidence="6 7">RS19</strain>
    </source>
</reference>